<reference evidence="1" key="1">
    <citation type="journal article" date="2021" name="Nat. Commun.">
        <title>Genetic determinants of endophytism in the Arabidopsis root mycobiome.</title>
        <authorList>
            <person name="Mesny F."/>
            <person name="Miyauchi S."/>
            <person name="Thiergart T."/>
            <person name="Pickel B."/>
            <person name="Atanasova L."/>
            <person name="Karlsson M."/>
            <person name="Huettel B."/>
            <person name="Barry K.W."/>
            <person name="Haridas S."/>
            <person name="Chen C."/>
            <person name="Bauer D."/>
            <person name="Andreopoulos W."/>
            <person name="Pangilinan J."/>
            <person name="LaButti K."/>
            <person name="Riley R."/>
            <person name="Lipzen A."/>
            <person name="Clum A."/>
            <person name="Drula E."/>
            <person name="Henrissat B."/>
            <person name="Kohler A."/>
            <person name="Grigoriev I.V."/>
            <person name="Martin F.M."/>
            <person name="Hacquard S."/>
        </authorList>
    </citation>
    <scope>NUCLEOTIDE SEQUENCE</scope>
    <source>
        <strain evidence="1">MPI-CAGE-CH-0230</strain>
    </source>
</reference>
<evidence type="ECO:0000313" key="1">
    <source>
        <dbReference type="EMBL" id="KAH7032915.1"/>
    </source>
</evidence>
<protein>
    <submittedName>
        <fullName evidence="1">Uncharacterized protein</fullName>
    </submittedName>
</protein>
<dbReference type="GeneID" id="70177283"/>
<organism evidence="1 2">
    <name type="scientific">Microdochium trichocladiopsis</name>
    <dbReference type="NCBI Taxonomy" id="1682393"/>
    <lineage>
        <taxon>Eukaryota</taxon>
        <taxon>Fungi</taxon>
        <taxon>Dikarya</taxon>
        <taxon>Ascomycota</taxon>
        <taxon>Pezizomycotina</taxon>
        <taxon>Sordariomycetes</taxon>
        <taxon>Xylariomycetidae</taxon>
        <taxon>Xylariales</taxon>
        <taxon>Microdochiaceae</taxon>
        <taxon>Microdochium</taxon>
    </lineage>
</organism>
<comment type="caution">
    <text evidence="1">The sequence shown here is derived from an EMBL/GenBank/DDBJ whole genome shotgun (WGS) entry which is preliminary data.</text>
</comment>
<keyword evidence="2" id="KW-1185">Reference proteome</keyword>
<evidence type="ECO:0000313" key="2">
    <source>
        <dbReference type="Proteomes" id="UP000756346"/>
    </source>
</evidence>
<sequence>MCSPDPPPPGPGSPNWRRRWWWCCLCERPEVGLASRKAQGSFLPCYHWLQRPLPGLFRKVGTAGVWGKFVPPHSLDHQIDGVDNPAVCSLVDDFTARLTQRRGSNQGSNQGFEREKIPRWPASIEKAKINMYIELGCLSPSRPAADRVNPLCSHLSNT</sequence>
<dbReference type="RefSeq" id="XP_046013747.1">
    <property type="nucleotide sequence ID" value="XM_046147737.1"/>
</dbReference>
<dbReference type="EMBL" id="JAGTJQ010000004">
    <property type="protein sequence ID" value="KAH7032915.1"/>
    <property type="molecule type" value="Genomic_DNA"/>
</dbReference>
<dbReference type="Proteomes" id="UP000756346">
    <property type="component" value="Unassembled WGS sequence"/>
</dbReference>
<proteinExistence type="predicted"/>
<gene>
    <name evidence="1" type="ORF">B0I36DRAFT_102338</name>
</gene>
<accession>A0A9P8Y8U9</accession>
<name>A0A9P8Y8U9_9PEZI</name>
<dbReference type="AlphaFoldDB" id="A0A9P8Y8U9"/>